<protein>
    <submittedName>
        <fullName evidence="2">UrcA family protein</fullName>
    </submittedName>
</protein>
<evidence type="ECO:0000313" key="2">
    <source>
        <dbReference type="EMBL" id="MDO7844695.1"/>
    </source>
</evidence>
<comment type="caution">
    <text evidence="2">The sequence shown here is derived from an EMBL/GenBank/DDBJ whole genome shotgun (WGS) entry which is preliminary data.</text>
</comment>
<reference evidence="2" key="1">
    <citation type="submission" date="2023-07" db="EMBL/GenBank/DDBJ databases">
        <authorList>
            <person name="Kim M.K."/>
        </authorList>
    </citation>
    <scope>NUCLEOTIDE SEQUENCE</scope>
    <source>
        <strain evidence="2">CA1-15</strain>
    </source>
</reference>
<keyword evidence="3" id="KW-1185">Reference proteome</keyword>
<evidence type="ECO:0000313" key="3">
    <source>
        <dbReference type="Proteomes" id="UP001176468"/>
    </source>
</evidence>
<gene>
    <name evidence="2" type="ORF">Q5H94_20360</name>
</gene>
<name>A0ABT9A4C4_9SPHN</name>
<feature type="signal peptide" evidence="1">
    <location>
        <begin position="1"/>
        <end position="32"/>
    </location>
</feature>
<evidence type="ECO:0000256" key="1">
    <source>
        <dbReference type="SAM" id="SignalP"/>
    </source>
</evidence>
<dbReference type="EMBL" id="JAUQSZ010000020">
    <property type="protein sequence ID" value="MDO7844695.1"/>
    <property type="molecule type" value="Genomic_DNA"/>
</dbReference>
<dbReference type="NCBIfam" id="TIGR04433">
    <property type="entry name" value="UrcA_uranyl"/>
    <property type="match status" value="1"/>
</dbReference>
<keyword evidence="1" id="KW-0732">Signal</keyword>
<dbReference type="InterPro" id="IPR030972">
    <property type="entry name" value="UrcA_uranyl"/>
</dbReference>
<sequence length="114" mass="12164">MTNQPKAAAIGRTALFACAAFGAFAVAAPAFADPIDVITAVRVPNVQQPVTDNQRAVLKSRIAMAAEEACGSNDRSLRDFRIAVRKSDCFRESYSQAMNKLEARWGAATGGGMR</sequence>
<dbReference type="Proteomes" id="UP001176468">
    <property type="component" value="Unassembled WGS sequence"/>
</dbReference>
<organism evidence="2 3">
    <name type="scientific">Sphingomonas immobilis</name>
    <dbReference type="NCBI Taxonomy" id="3063997"/>
    <lineage>
        <taxon>Bacteria</taxon>
        <taxon>Pseudomonadati</taxon>
        <taxon>Pseudomonadota</taxon>
        <taxon>Alphaproteobacteria</taxon>
        <taxon>Sphingomonadales</taxon>
        <taxon>Sphingomonadaceae</taxon>
        <taxon>Sphingomonas</taxon>
    </lineage>
</organism>
<proteinExistence type="predicted"/>
<dbReference type="RefSeq" id="WP_304563091.1">
    <property type="nucleotide sequence ID" value="NZ_JAUQSZ010000020.1"/>
</dbReference>
<accession>A0ABT9A4C4</accession>
<feature type="chain" id="PRO_5045330094" evidence="1">
    <location>
        <begin position="33"/>
        <end position="114"/>
    </location>
</feature>